<sequence>MAIKTSNTPINKLVSFIELAFHHEQKGFLASIRKIINCCKSYFGIPAQYQHESIEQKNKSIELISIKRLDIQEQESLLPPSHYKTFDELQEMESRITQQQTAKRIEKQNVCAINEYIGIAYEDRLKYQQINEIGTAILSHPNYLYETGPFRISGNKQRVEIILQHLASNKSIDSFFIQQNNIEVSDLTSAYKKLVGNVLDGSSSERKTLSTLFTKYHDAVVNKAAVKRFIETKPTLATSENHILAVSDTKIAASLPPLKKQPLILQIAVPLLIEIGRHAEKHQMTPENLSIAFAPTLDRTDYSKTTGNPLDQLKQIELAQLPIHYFSALLHR</sequence>
<dbReference type="RefSeq" id="WP_272689979.1">
    <property type="nucleotide sequence ID" value="NZ_CP119540.1"/>
</dbReference>
<comment type="caution">
    <text evidence="2">The sequence shown here is derived from an EMBL/GenBank/DDBJ whole genome shotgun (WGS) entry which is preliminary data.</text>
</comment>
<dbReference type="InterPro" id="IPR000198">
    <property type="entry name" value="RhoGAP_dom"/>
</dbReference>
<dbReference type="Gene3D" id="1.10.555.10">
    <property type="entry name" value="Rho GTPase activation protein"/>
    <property type="match status" value="1"/>
</dbReference>
<dbReference type="SUPFAM" id="SSF48350">
    <property type="entry name" value="GTPase activation domain, GAP"/>
    <property type="match status" value="1"/>
</dbReference>
<proteinExistence type="predicted"/>
<accession>A0AAI9HZ60</accession>
<organism evidence="2">
    <name type="scientific">Providencia stuartii</name>
    <dbReference type="NCBI Taxonomy" id="588"/>
    <lineage>
        <taxon>Bacteria</taxon>
        <taxon>Pseudomonadati</taxon>
        <taxon>Pseudomonadota</taxon>
        <taxon>Gammaproteobacteria</taxon>
        <taxon>Enterobacterales</taxon>
        <taxon>Morganellaceae</taxon>
        <taxon>Providencia</taxon>
    </lineage>
</organism>
<dbReference type="EMBL" id="AAZDVE040000085">
    <property type="protein sequence ID" value="EMP9435087.1"/>
    <property type="molecule type" value="Genomic_DNA"/>
</dbReference>
<dbReference type="SMART" id="SM00324">
    <property type="entry name" value="RhoGAP"/>
    <property type="match status" value="1"/>
</dbReference>
<dbReference type="InterPro" id="IPR008936">
    <property type="entry name" value="Rho_GTPase_activation_prot"/>
</dbReference>
<gene>
    <name evidence="2" type="ORF">JRA39_001505</name>
    <name evidence="3" type="ORF">JRA39_004237</name>
</gene>
<protein>
    <recommendedName>
        <fullName evidence="1">Rho-GAP domain-containing protein</fullName>
    </recommendedName>
</protein>
<dbReference type="GO" id="GO:0007165">
    <property type="term" value="P:signal transduction"/>
    <property type="evidence" value="ECO:0007669"/>
    <property type="project" value="InterPro"/>
</dbReference>
<evidence type="ECO:0000313" key="3">
    <source>
        <dbReference type="EMBL" id="EMP9435087.1"/>
    </source>
</evidence>
<reference evidence="2" key="1">
    <citation type="submission" date="2024-02" db="EMBL/GenBank/DDBJ databases">
        <authorList>
            <consortium name="Clinical and Environmental Microbiology Branch: Whole genome sequencing antimicrobial resistance pathogens in the healthcare setting"/>
        </authorList>
    </citation>
    <scope>NUCLEOTIDE SEQUENCE</scope>
    <source>
        <strain evidence="2">2020GO-00142</strain>
    </source>
</reference>
<dbReference type="AlphaFoldDB" id="A0AAI9HZ60"/>
<feature type="domain" description="Rho-GAP" evidence="1">
    <location>
        <begin position="124"/>
        <end position="327"/>
    </location>
</feature>
<name>A0AAI9HZ60_PROST</name>
<evidence type="ECO:0000313" key="2">
    <source>
        <dbReference type="EMBL" id="EMP9432473.1"/>
    </source>
</evidence>
<evidence type="ECO:0000259" key="1">
    <source>
        <dbReference type="SMART" id="SM00324"/>
    </source>
</evidence>
<dbReference type="EMBL" id="AAZDVE040000008">
    <property type="protein sequence ID" value="EMP9432473.1"/>
    <property type="molecule type" value="Genomic_DNA"/>
</dbReference>